<name>A0ABD5R3F2_9EURY</name>
<evidence type="ECO:0000313" key="2">
    <source>
        <dbReference type="EMBL" id="MFC5279370.1"/>
    </source>
</evidence>
<dbReference type="EMBL" id="JBHSKY010000009">
    <property type="protein sequence ID" value="MFC5279370.1"/>
    <property type="molecule type" value="Genomic_DNA"/>
</dbReference>
<evidence type="ECO:0000256" key="1">
    <source>
        <dbReference type="SAM" id="Phobius"/>
    </source>
</evidence>
<keyword evidence="1" id="KW-0472">Membrane</keyword>
<organism evidence="2 3">
    <name type="scientific">Halorubrum rubrum</name>
    <dbReference type="NCBI Taxonomy" id="1126240"/>
    <lineage>
        <taxon>Archaea</taxon>
        <taxon>Methanobacteriati</taxon>
        <taxon>Methanobacteriota</taxon>
        <taxon>Stenosarchaea group</taxon>
        <taxon>Halobacteria</taxon>
        <taxon>Halobacteriales</taxon>
        <taxon>Haloferacaceae</taxon>
        <taxon>Halorubrum</taxon>
    </lineage>
</organism>
<proteinExistence type="predicted"/>
<keyword evidence="1" id="KW-1133">Transmembrane helix</keyword>
<comment type="caution">
    <text evidence="2">The sequence shown here is derived from an EMBL/GenBank/DDBJ whole genome shotgun (WGS) entry which is preliminary data.</text>
</comment>
<gene>
    <name evidence="2" type="ORF">ACFPM1_11480</name>
</gene>
<dbReference type="AlphaFoldDB" id="A0ABD5R3F2"/>
<dbReference type="RefSeq" id="WP_256413117.1">
    <property type="nucleotide sequence ID" value="NZ_JANHDM010000017.1"/>
</dbReference>
<sequence>MADLPAVEIAFRLVVAGALIVAPTLLFLGFWRFLSWLRDDALVERLADRGVFEEARRPSAADVLATATVSESGVRRCPACDARNLPTADRCRECGNVL</sequence>
<feature type="transmembrane region" description="Helical" evidence="1">
    <location>
        <begin position="13"/>
        <end position="34"/>
    </location>
</feature>
<dbReference type="Proteomes" id="UP001596118">
    <property type="component" value="Unassembled WGS sequence"/>
</dbReference>
<reference evidence="2 3" key="1">
    <citation type="journal article" date="2019" name="Int. J. Syst. Evol. Microbiol.">
        <title>The Global Catalogue of Microorganisms (GCM) 10K type strain sequencing project: providing services to taxonomists for standard genome sequencing and annotation.</title>
        <authorList>
            <consortium name="The Broad Institute Genomics Platform"/>
            <consortium name="The Broad Institute Genome Sequencing Center for Infectious Disease"/>
            <person name="Wu L."/>
            <person name="Ma J."/>
        </authorList>
    </citation>
    <scope>NUCLEOTIDE SEQUENCE [LARGE SCALE GENOMIC DNA]</scope>
    <source>
        <strain evidence="2 3">CGMCC 1.12124</strain>
    </source>
</reference>
<accession>A0ABD5R3F2</accession>
<evidence type="ECO:0000313" key="3">
    <source>
        <dbReference type="Proteomes" id="UP001596118"/>
    </source>
</evidence>
<evidence type="ECO:0008006" key="4">
    <source>
        <dbReference type="Google" id="ProtNLM"/>
    </source>
</evidence>
<keyword evidence="1" id="KW-0812">Transmembrane</keyword>
<keyword evidence="3" id="KW-1185">Reference proteome</keyword>
<protein>
    <recommendedName>
        <fullName evidence="4">Zinc ribbon domain-containing protein</fullName>
    </recommendedName>
</protein>